<feature type="transmembrane region" description="Helical" evidence="1">
    <location>
        <begin position="7"/>
        <end position="28"/>
    </location>
</feature>
<keyword evidence="1" id="KW-0812">Transmembrane</keyword>
<feature type="transmembrane region" description="Helical" evidence="1">
    <location>
        <begin position="79"/>
        <end position="104"/>
    </location>
</feature>
<reference evidence="2 3" key="1">
    <citation type="submission" date="2017-04" db="EMBL/GenBank/DDBJ databases">
        <title>Comparative genome analysis of Subtercola boreus.</title>
        <authorList>
            <person name="Cho Y.-J."/>
            <person name="Cho A."/>
            <person name="Kim O.-S."/>
            <person name="Lee J.-I."/>
        </authorList>
    </citation>
    <scope>NUCLEOTIDE SEQUENCE [LARGE SCALE GENOMIC DNA]</scope>
    <source>
        <strain evidence="2 3">P28004</strain>
    </source>
</reference>
<dbReference type="InterPro" id="IPR021517">
    <property type="entry name" value="DUF3180"/>
</dbReference>
<dbReference type="RefSeq" id="WP_116419994.1">
    <property type="nucleotide sequence ID" value="NZ_NBXC01000030.1"/>
</dbReference>
<gene>
    <name evidence="2" type="ORF">B7R25_14500</name>
</gene>
<dbReference type="EMBL" id="NBXE01000034">
    <property type="protein sequence ID" value="RFA25289.1"/>
    <property type="molecule type" value="Genomic_DNA"/>
</dbReference>
<evidence type="ECO:0000256" key="1">
    <source>
        <dbReference type="SAM" id="Phobius"/>
    </source>
</evidence>
<feature type="transmembrane region" description="Helical" evidence="1">
    <location>
        <begin position="116"/>
        <end position="136"/>
    </location>
</feature>
<dbReference type="Pfam" id="PF11377">
    <property type="entry name" value="DUF3180"/>
    <property type="match status" value="1"/>
</dbReference>
<comment type="caution">
    <text evidence="2">The sequence shown here is derived from an EMBL/GenBank/DDBJ whole genome shotgun (WGS) entry which is preliminary data.</text>
</comment>
<sequence>MRRTRPLTLVLLAIFGGFVGFVVEIALASTGRPIIALPLSLSITLVAAGAIVLALALPIGRAIRGTNQRPIDPFRAMRVVVLAKASSMVGSLIAGVGFGVVVYLLSRAVVPAVASLWLSIGAAIAGVVFLVCGLVAEKLCTLPPDDRDPDHPEAVPDRRLG</sequence>
<accession>A0A3E0W6Y2</accession>
<name>A0A3E0W6Y2_9MICO</name>
<evidence type="ECO:0000313" key="3">
    <source>
        <dbReference type="Proteomes" id="UP000257080"/>
    </source>
</evidence>
<protein>
    <recommendedName>
        <fullName evidence="4">DUF3180 domain-containing protein</fullName>
    </recommendedName>
</protein>
<feature type="transmembrane region" description="Helical" evidence="1">
    <location>
        <begin position="34"/>
        <end position="59"/>
    </location>
</feature>
<keyword evidence="1" id="KW-0472">Membrane</keyword>
<dbReference type="Proteomes" id="UP000257080">
    <property type="component" value="Unassembled WGS sequence"/>
</dbReference>
<dbReference type="OrthoDB" id="5125751at2"/>
<proteinExistence type="predicted"/>
<evidence type="ECO:0000313" key="2">
    <source>
        <dbReference type="EMBL" id="RFA25289.1"/>
    </source>
</evidence>
<organism evidence="2 3">
    <name type="scientific">Subtercola boreus</name>
    <dbReference type="NCBI Taxonomy" id="120213"/>
    <lineage>
        <taxon>Bacteria</taxon>
        <taxon>Bacillati</taxon>
        <taxon>Actinomycetota</taxon>
        <taxon>Actinomycetes</taxon>
        <taxon>Micrococcales</taxon>
        <taxon>Microbacteriaceae</taxon>
        <taxon>Subtercola</taxon>
    </lineage>
</organism>
<evidence type="ECO:0008006" key="4">
    <source>
        <dbReference type="Google" id="ProtNLM"/>
    </source>
</evidence>
<keyword evidence="1" id="KW-1133">Transmembrane helix</keyword>
<dbReference type="AlphaFoldDB" id="A0A3E0W6Y2"/>